<gene>
    <name evidence="1" type="ORF">HDF16_005445</name>
</gene>
<keyword evidence="2" id="KW-1185">Reference proteome</keyword>
<sequence length="138" mass="15053">MSNHRVPPPLFSEPPAKIEEPSFRAKTLATRLPKAEMEAVEAAASAANKTCSEWLRDAAIAHLNRPVRTKKSTPDPTLLAEIVGLRSIVVNLLAAVAVDLPKETIQRIVTQADSVKQGKAEEILRRLEDQSKPDAGEK</sequence>
<comment type="caution">
    <text evidence="1">The sequence shown here is derived from an EMBL/GenBank/DDBJ whole genome shotgun (WGS) entry which is preliminary data.</text>
</comment>
<dbReference type="AlphaFoldDB" id="A0A7W8E6U4"/>
<name>A0A7W8E6U4_9BACT</name>
<proteinExistence type="predicted"/>
<accession>A0A7W8E6U4</accession>
<evidence type="ECO:0000313" key="1">
    <source>
        <dbReference type="EMBL" id="MBB5060709.1"/>
    </source>
</evidence>
<evidence type="ECO:0000313" key="2">
    <source>
        <dbReference type="Proteomes" id="UP000540989"/>
    </source>
</evidence>
<reference evidence="1 2" key="1">
    <citation type="submission" date="2020-08" db="EMBL/GenBank/DDBJ databases">
        <title>Genomic Encyclopedia of Type Strains, Phase IV (KMG-V): Genome sequencing to study the core and pangenomes of soil and plant-associated prokaryotes.</title>
        <authorList>
            <person name="Whitman W."/>
        </authorList>
    </citation>
    <scope>NUCLEOTIDE SEQUENCE [LARGE SCALE GENOMIC DNA]</scope>
    <source>
        <strain evidence="1 2">M8UP14</strain>
    </source>
</reference>
<organism evidence="1 2">
    <name type="scientific">Granulicella aggregans</name>
    <dbReference type="NCBI Taxonomy" id="474949"/>
    <lineage>
        <taxon>Bacteria</taxon>
        <taxon>Pseudomonadati</taxon>
        <taxon>Acidobacteriota</taxon>
        <taxon>Terriglobia</taxon>
        <taxon>Terriglobales</taxon>
        <taxon>Acidobacteriaceae</taxon>
        <taxon>Granulicella</taxon>
    </lineage>
</organism>
<protein>
    <submittedName>
        <fullName evidence="1">Uncharacterized protein</fullName>
    </submittedName>
</protein>
<dbReference type="Proteomes" id="UP000540989">
    <property type="component" value="Unassembled WGS sequence"/>
</dbReference>
<dbReference type="RefSeq" id="WP_184223163.1">
    <property type="nucleotide sequence ID" value="NZ_JACHIP010000018.1"/>
</dbReference>
<dbReference type="EMBL" id="JACHIP010000018">
    <property type="protein sequence ID" value="MBB5060709.1"/>
    <property type="molecule type" value="Genomic_DNA"/>
</dbReference>